<sequence>MIILLIMCLGVALGAYIFPEKWQVHNSKVQVISIVILIFCMGVTLGSNETLMDKLLGMGLQGLLFAVIPIILSVIVVYILTRLFMKEKKDDQSNND</sequence>
<dbReference type="EMBL" id="JAQIFT010000057">
    <property type="protein sequence ID" value="MDA3732929.1"/>
    <property type="molecule type" value="Genomic_DNA"/>
</dbReference>
<dbReference type="Gene3D" id="1.20.1530.20">
    <property type="match status" value="1"/>
</dbReference>
<dbReference type="Pfam" id="PF03956">
    <property type="entry name" value="Lys_export"/>
    <property type="match status" value="1"/>
</dbReference>
<proteinExistence type="predicted"/>
<dbReference type="Proteomes" id="UP001169242">
    <property type="component" value="Unassembled WGS sequence"/>
</dbReference>
<evidence type="ECO:0000256" key="1">
    <source>
        <dbReference type="SAM" id="Phobius"/>
    </source>
</evidence>
<dbReference type="InterPro" id="IPR038770">
    <property type="entry name" value="Na+/solute_symporter_sf"/>
</dbReference>
<name>A0AA42DPK5_9FIRM</name>
<comment type="caution">
    <text evidence="2">The sequence shown here is derived from an EMBL/GenBank/DDBJ whole genome shotgun (WGS) entry which is preliminary data.</text>
</comment>
<keyword evidence="1" id="KW-0472">Membrane</keyword>
<protein>
    <submittedName>
        <fullName evidence="2">LysO family transporter</fullName>
    </submittedName>
</protein>
<keyword evidence="3" id="KW-1185">Reference proteome</keyword>
<dbReference type="AlphaFoldDB" id="A0AA42DPK5"/>
<organism evidence="2 3">
    <name type="scientific">Holtiella tumoricola</name>
    <dbReference type="NCBI Taxonomy" id="3018743"/>
    <lineage>
        <taxon>Bacteria</taxon>
        <taxon>Bacillati</taxon>
        <taxon>Bacillota</taxon>
        <taxon>Clostridia</taxon>
        <taxon>Lachnospirales</taxon>
        <taxon>Cellulosilyticaceae</taxon>
        <taxon>Holtiella</taxon>
    </lineage>
</organism>
<keyword evidence="1" id="KW-0812">Transmembrane</keyword>
<reference evidence="2" key="1">
    <citation type="journal article" date="2023" name="Int. J. Syst. Evol. Microbiol.">
        <title>&lt;i&gt;Holtiella tumoricola&lt;/i&gt; gen. nov. sp. nov., isolated from a human clinical sample.</title>
        <authorList>
            <person name="Allen-Vercoe E."/>
            <person name="Daigneault M.C."/>
            <person name="Vancuren S.J."/>
            <person name="Cochrane K."/>
            <person name="O'Neal L.L."/>
            <person name="Sankaranarayanan K."/>
            <person name="Lawson P.A."/>
        </authorList>
    </citation>
    <scope>NUCLEOTIDE SEQUENCE</scope>
    <source>
        <strain evidence="2">CC70A</strain>
    </source>
</reference>
<dbReference type="RefSeq" id="WP_053984697.1">
    <property type="nucleotide sequence ID" value="NZ_JAQIFT010000057.1"/>
</dbReference>
<feature type="transmembrane region" description="Helical" evidence="1">
    <location>
        <begin position="30"/>
        <end position="51"/>
    </location>
</feature>
<feature type="transmembrane region" description="Helical" evidence="1">
    <location>
        <begin position="63"/>
        <end position="85"/>
    </location>
</feature>
<accession>A0AA42DPK5</accession>
<evidence type="ECO:0000313" key="3">
    <source>
        <dbReference type="Proteomes" id="UP001169242"/>
    </source>
</evidence>
<gene>
    <name evidence="2" type="ORF">PBV87_15740</name>
</gene>
<dbReference type="InterPro" id="IPR005642">
    <property type="entry name" value="LysO"/>
</dbReference>
<dbReference type="GO" id="GO:0015661">
    <property type="term" value="F:L-lysine efflux transmembrane transporter activity"/>
    <property type="evidence" value="ECO:0007669"/>
    <property type="project" value="InterPro"/>
</dbReference>
<evidence type="ECO:0000313" key="2">
    <source>
        <dbReference type="EMBL" id="MDA3732929.1"/>
    </source>
</evidence>
<keyword evidence="1" id="KW-1133">Transmembrane helix</keyword>